<evidence type="ECO:0000313" key="1">
    <source>
        <dbReference type="EMBL" id="EAY14258.1"/>
    </source>
</evidence>
<reference evidence="1" key="2">
    <citation type="journal article" date="2007" name="Science">
        <title>Draft genome sequence of the sexually transmitted pathogen Trichomonas vaginalis.</title>
        <authorList>
            <person name="Carlton J.M."/>
            <person name="Hirt R.P."/>
            <person name="Silva J.C."/>
            <person name="Delcher A.L."/>
            <person name="Schatz M."/>
            <person name="Zhao Q."/>
            <person name="Wortman J.R."/>
            <person name="Bidwell S.L."/>
            <person name="Alsmark U.C.M."/>
            <person name="Besteiro S."/>
            <person name="Sicheritz-Ponten T."/>
            <person name="Noel C.J."/>
            <person name="Dacks J.B."/>
            <person name="Foster P.G."/>
            <person name="Simillion C."/>
            <person name="Van de Peer Y."/>
            <person name="Miranda-Saavedra D."/>
            <person name="Barton G.J."/>
            <person name="Westrop G.D."/>
            <person name="Mueller S."/>
            <person name="Dessi D."/>
            <person name="Fiori P.L."/>
            <person name="Ren Q."/>
            <person name="Paulsen I."/>
            <person name="Zhang H."/>
            <person name="Bastida-Corcuera F.D."/>
            <person name="Simoes-Barbosa A."/>
            <person name="Brown M.T."/>
            <person name="Hayes R.D."/>
            <person name="Mukherjee M."/>
            <person name="Okumura C.Y."/>
            <person name="Schneider R."/>
            <person name="Smith A.J."/>
            <person name="Vanacova S."/>
            <person name="Villalvazo M."/>
            <person name="Haas B.J."/>
            <person name="Pertea M."/>
            <person name="Feldblyum T.V."/>
            <person name="Utterback T.R."/>
            <person name="Shu C.L."/>
            <person name="Osoegawa K."/>
            <person name="de Jong P.J."/>
            <person name="Hrdy I."/>
            <person name="Horvathova L."/>
            <person name="Zubacova Z."/>
            <person name="Dolezal P."/>
            <person name="Malik S.B."/>
            <person name="Logsdon J.M. Jr."/>
            <person name="Henze K."/>
            <person name="Gupta A."/>
            <person name="Wang C.C."/>
            <person name="Dunne R.L."/>
            <person name="Upcroft J.A."/>
            <person name="Upcroft P."/>
            <person name="White O."/>
            <person name="Salzberg S.L."/>
            <person name="Tang P."/>
            <person name="Chiu C.-H."/>
            <person name="Lee Y.-S."/>
            <person name="Embley T.M."/>
            <person name="Coombs G.H."/>
            <person name="Mottram J.C."/>
            <person name="Tachezy J."/>
            <person name="Fraser-Liggett C.M."/>
            <person name="Johnson P.J."/>
        </authorList>
    </citation>
    <scope>NUCLEOTIDE SEQUENCE [LARGE SCALE GENOMIC DNA]</scope>
    <source>
        <strain evidence="1">G3</strain>
    </source>
</reference>
<dbReference type="InParanoid" id="A2DZC9"/>
<dbReference type="EMBL" id="DS113273">
    <property type="protein sequence ID" value="EAY14258.1"/>
    <property type="molecule type" value="Genomic_DNA"/>
</dbReference>
<organism evidence="1 2">
    <name type="scientific">Trichomonas vaginalis (strain ATCC PRA-98 / G3)</name>
    <dbReference type="NCBI Taxonomy" id="412133"/>
    <lineage>
        <taxon>Eukaryota</taxon>
        <taxon>Metamonada</taxon>
        <taxon>Parabasalia</taxon>
        <taxon>Trichomonadida</taxon>
        <taxon>Trichomonadidae</taxon>
        <taxon>Trichomonas</taxon>
    </lineage>
</organism>
<proteinExistence type="predicted"/>
<gene>
    <name evidence="1" type="ORF">TVAG_487010</name>
</gene>
<dbReference type="VEuPathDB" id="TrichDB:TVAGG3_1017160"/>
<keyword evidence="2" id="KW-1185">Reference proteome</keyword>
<dbReference type="RefSeq" id="XP_001326481.1">
    <property type="nucleotide sequence ID" value="XM_001326446.1"/>
</dbReference>
<protein>
    <submittedName>
        <fullName evidence="1">Uncharacterized protein</fullName>
    </submittedName>
</protein>
<dbReference type="Proteomes" id="UP000001542">
    <property type="component" value="Unassembled WGS sequence"/>
</dbReference>
<accession>A2DZC9</accession>
<dbReference type="KEGG" id="tva:4772246"/>
<dbReference type="AlphaFoldDB" id="A2DZC9"/>
<name>A2DZC9_TRIV3</name>
<sequence length="93" mass="10460">MKQNIANNTFYSGSSKIVHIYNYDVEINGTTDFINTENSQTESFNITFIVSSSGKCYYPLNILEHGCKRDLMTVSNFISLRTRSSDSAPFLAS</sequence>
<reference evidence="1" key="1">
    <citation type="submission" date="2006-10" db="EMBL/GenBank/DDBJ databases">
        <authorList>
            <person name="Amadeo P."/>
            <person name="Zhao Q."/>
            <person name="Wortman J."/>
            <person name="Fraser-Liggett C."/>
            <person name="Carlton J."/>
        </authorList>
    </citation>
    <scope>NUCLEOTIDE SEQUENCE</scope>
    <source>
        <strain evidence="1">G3</strain>
    </source>
</reference>
<dbReference type="VEuPathDB" id="TrichDB:TVAG_487010"/>
<evidence type="ECO:0000313" key="2">
    <source>
        <dbReference type="Proteomes" id="UP000001542"/>
    </source>
</evidence>